<keyword evidence="3" id="KW-0805">Transcription regulation</keyword>
<dbReference type="EMBL" id="JAZHXI010000011">
    <property type="protein sequence ID" value="KAL2065991.1"/>
    <property type="molecule type" value="Genomic_DNA"/>
</dbReference>
<proteinExistence type="predicted"/>
<comment type="caution">
    <text evidence="7">The sequence shown here is derived from an EMBL/GenBank/DDBJ whole genome shotgun (WGS) entry which is preliminary data.</text>
</comment>
<keyword evidence="1" id="KW-0479">Metal-binding</keyword>
<dbReference type="PROSITE" id="PS50048">
    <property type="entry name" value="ZN2_CY6_FUNGAL_2"/>
    <property type="match status" value="1"/>
</dbReference>
<evidence type="ECO:0000259" key="6">
    <source>
        <dbReference type="PROSITE" id="PS50048"/>
    </source>
</evidence>
<dbReference type="PANTHER" id="PTHR47660">
    <property type="entry name" value="TRANSCRIPTION FACTOR WITH C2H2 AND ZN(2)-CYS(6) DNA BINDING DOMAIN (EUROFUNG)-RELATED-RELATED"/>
    <property type="match status" value="1"/>
</dbReference>
<evidence type="ECO:0000313" key="8">
    <source>
        <dbReference type="Proteomes" id="UP001595075"/>
    </source>
</evidence>
<dbReference type="Pfam" id="PF00172">
    <property type="entry name" value="Zn_clus"/>
    <property type="match status" value="1"/>
</dbReference>
<evidence type="ECO:0000313" key="7">
    <source>
        <dbReference type="EMBL" id="KAL2065991.1"/>
    </source>
</evidence>
<organism evidence="7 8">
    <name type="scientific">Oculimacula yallundae</name>
    <dbReference type="NCBI Taxonomy" id="86028"/>
    <lineage>
        <taxon>Eukaryota</taxon>
        <taxon>Fungi</taxon>
        <taxon>Dikarya</taxon>
        <taxon>Ascomycota</taxon>
        <taxon>Pezizomycotina</taxon>
        <taxon>Leotiomycetes</taxon>
        <taxon>Helotiales</taxon>
        <taxon>Ploettnerulaceae</taxon>
        <taxon>Oculimacula</taxon>
    </lineage>
</organism>
<name>A0ABR4C929_9HELO</name>
<accession>A0ABR4C929</accession>
<keyword evidence="2" id="KW-0862">Zinc</keyword>
<evidence type="ECO:0000256" key="1">
    <source>
        <dbReference type="ARBA" id="ARBA00022723"/>
    </source>
</evidence>
<dbReference type="Proteomes" id="UP001595075">
    <property type="component" value="Unassembled WGS sequence"/>
</dbReference>
<evidence type="ECO:0000256" key="2">
    <source>
        <dbReference type="ARBA" id="ARBA00022833"/>
    </source>
</evidence>
<gene>
    <name evidence="7" type="ORF">VTL71DRAFT_2062</name>
</gene>
<feature type="domain" description="Zn(2)-C6 fungal-type" evidence="6">
    <location>
        <begin position="17"/>
        <end position="47"/>
    </location>
</feature>
<dbReference type="CDD" id="cd00067">
    <property type="entry name" value="GAL4"/>
    <property type="match status" value="1"/>
</dbReference>
<dbReference type="Gene3D" id="4.10.240.10">
    <property type="entry name" value="Zn(2)-C6 fungal-type DNA-binding domain"/>
    <property type="match status" value="1"/>
</dbReference>
<evidence type="ECO:0000256" key="3">
    <source>
        <dbReference type="ARBA" id="ARBA00023015"/>
    </source>
</evidence>
<dbReference type="InterPro" id="IPR036864">
    <property type="entry name" value="Zn2-C6_fun-type_DNA-bd_sf"/>
</dbReference>
<evidence type="ECO:0000256" key="5">
    <source>
        <dbReference type="ARBA" id="ARBA00023242"/>
    </source>
</evidence>
<protein>
    <recommendedName>
        <fullName evidence="6">Zn(2)-C6 fungal-type domain-containing protein</fullName>
    </recommendedName>
</protein>
<reference evidence="7 8" key="1">
    <citation type="journal article" date="2024" name="Commun. Biol.">
        <title>Comparative genomic analysis of thermophilic fungi reveals convergent evolutionary adaptations and gene losses.</title>
        <authorList>
            <person name="Steindorff A.S."/>
            <person name="Aguilar-Pontes M.V."/>
            <person name="Robinson A.J."/>
            <person name="Andreopoulos B."/>
            <person name="LaButti K."/>
            <person name="Kuo A."/>
            <person name="Mondo S."/>
            <person name="Riley R."/>
            <person name="Otillar R."/>
            <person name="Haridas S."/>
            <person name="Lipzen A."/>
            <person name="Grimwood J."/>
            <person name="Schmutz J."/>
            <person name="Clum A."/>
            <person name="Reid I.D."/>
            <person name="Moisan M.C."/>
            <person name="Butler G."/>
            <person name="Nguyen T.T.M."/>
            <person name="Dewar K."/>
            <person name="Conant G."/>
            <person name="Drula E."/>
            <person name="Henrissat B."/>
            <person name="Hansel C."/>
            <person name="Singer S."/>
            <person name="Hutchinson M.I."/>
            <person name="de Vries R.P."/>
            <person name="Natvig D.O."/>
            <person name="Powell A.J."/>
            <person name="Tsang A."/>
            <person name="Grigoriev I.V."/>
        </authorList>
    </citation>
    <scope>NUCLEOTIDE SEQUENCE [LARGE SCALE GENOMIC DNA]</scope>
    <source>
        <strain evidence="7 8">CBS 494.80</strain>
    </source>
</reference>
<dbReference type="SUPFAM" id="SSF57701">
    <property type="entry name" value="Zn2/Cys6 DNA-binding domain"/>
    <property type="match status" value="1"/>
</dbReference>
<sequence length="370" mass="42054">MDPSIVVVHRSDTRRKACAGCVKAKRRCDLTLPACSRCINRNISCSYNDTKFAICEQANTVPPEPQITQIIPTWPIIPFTPPPEPIVELDLDMNLGYESIFSSPYASFPFPQLVVTDPFQIEYCVSELQRSIETLVLEGRTPFIHPDLYSDSMPDVYQDLLGVCSFYLQRTPQNYAMVIRMMDAKLKKLAEATKCIVKLGQWLLNVQALIMYQIIRLFDGDAQQRRNAEKDMKSLSAWTETLQAESSEAVRTTVAPSCNWIMFESVRRTLMVSWLLRGIFRSITDGVCDVVPLLARLLVSEDSEAWEGTPSTVENQKLVTYPDYVTRWNLGQVKKVNLYEMILLRACPDAIIEGLSRWGQLESRSRVSSC</sequence>
<keyword evidence="8" id="KW-1185">Reference proteome</keyword>
<evidence type="ECO:0000256" key="4">
    <source>
        <dbReference type="ARBA" id="ARBA00023163"/>
    </source>
</evidence>
<keyword evidence="5" id="KW-0539">Nucleus</keyword>
<dbReference type="InterPro" id="IPR001138">
    <property type="entry name" value="Zn2Cys6_DnaBD"/>
</dbReference>
<keyword evidence="4" id="KW-0804">Transcription</keyword>